<keyword evidence="2" id="KW-0677">Repeat</keyword>
<accession>A0AAN9MEE2</accession>
<dbReference type="AlphaFoldDB" id="A0AAN9MEE2"/>
<dbReference type="PANTHER" id="PTHR45717">
    <property type="entry name" value="OS12G0527900 PROTEIN"/>
    <property type="match status" value="1"/>
</dbReference>
<dbReference type="GO" id="GO:0003729">
    <property type="term" value="F:mRNA binding"/>
    <property type="evidence" value="ECO:0007669"/>
    <property type="project" value="UniProtKB-ARBA"/>
</dbReference>
<dbReference type="GO" id="GO:0005739">
    <property type="term" value="C:mitochondrion"/>
    <property type="evidence" value="ECO:0007669"/>
    <property type="project" value="TreeGrafter"/>
</dbReference>
<evidence type="ECO:0000313" key="4">
    <source>
        <dbReference type="EMBL" id="KAK7350467.1"/>
    </source>
</evidence>
<dbReference type="InterPro" id="IPR011990">
    <property type="entry name" value="TPR-like_helical_dom_sf"/>
</dbReference>
<feature type="repeat" description="PPR" evidence="3">
    <location>
        <begin position="388"/>
        <end position="422"/>
    </location>
</feature>
<dbReference type="SUPFAM" id="SSF81901">
    <property type="entry name" value="HCP-like"/>
    <property type="match status" value="1"/>
</dbReference>
<dbReference type="EMBL" id="JAYMYQ010000002">
    <property type="protein sequence ID" value="KAK7350467.1"/>
    <property type="molecule type" value="Genomic_DNA"/>
</dbReference>
<gene>
    <name evidence="4" type="ORF">VNO77_09142</name>
</gene>
<comment type="caution">
    <text evidence="4">The sequence shown here is derived from an EMBL/GenBank/DDBJ whole genome shotgun (WGS) entry which is preliminary data.</text>
</comment>
<evidence type="ECO:0008006" key="6">
    <source>
        <dbReference type="Google" id="ProtNLM"/>
    </source>
</evidence>
<evidence type="ECO:0000256" key="1">
    <source>
        <dbReference type="ARBA" id="ARBA00007626"/>
    </source>
</evidence>
<dbReference type="Gene3D" id="1.25.40.10">
    <property type="entry name" value="Tetratricopeptide repeat domain"/>
    <property type="match status" value="2"/>
</dbReference>
<name>A0AAN9MEE2_CANGL</name>
<dbReference type="Pfam" id="PF01535">
    <property type="entry name" value="PPR"/>
    <property type="match status" value="3"/>
</dbReference>
<sequence>MSFLQIKPSLQNQKVALSLSSSICYSSPIPLKHSSSLTLGHTQKRCFQRLTVTCSISKIHSYGTVDYERRPIVRWNDVYRKISLMPNPEVGSATVLNQWENEGRNLTKWELSRVVKELRKYRRFDRALEVYDWMYNRPERFRVSESDAAIQLDLIAKVRGVSSAEAFFLSLNDKLKDRRTYGALLNVYVHFRLKEKAESLLDTMRSKGYVIHSLPFNLMMTLYMKLMEYDKVDMLVSEMMEKSIRLDIYTYNIWLSSCGSQGSIEKMEQVFEQMAEDRSIVPNWSTFSTMASMYIRMDQIEKAEECLRKVEGRIRGRDRIPFHYLLSLYGSIGNKDEVYRVWNTYKSIFPSIPNLGYHAVISSLVKLDDIEGAEKLHEEWDSVRSTYDPRIGNLLLNWYVKNGNTDKALNFFEQLVKGGGVPNANTWEVLSEGHIANKTISEALSCLQKAFMAAGGPNSKSWSPKPLNLSAFLDLCREQNDTESAEVLIGLLRQSKFSQNEVFAPLIGLSDGSVGEGELSSKINTADRSDGIFDSEDNDSQMLFNQLESSF</sequence>
<comment type="similarity">
    <text evidence="1">Belongs to the PPR family. P subfamily.</text>
</comment>
<dbReference type="NCBIfam" id="TIGR00756">
    <property type="entry name" value="PPR"/>
    <property type="match status" value="2"/>
</dbReference>
<organism evidence="4 5">
    <name type="scientific">Canavalia gladiata</name>
    <name type="common">Sword bean</name>
    <name type="synonym">Dolichos gladiatus</name>
    <dbReference type="NCBI Taxonomy" id="3824"/>
    <lineage>
        <taxon>Eukaryota</taxon>
        <taxon>Viridiplantae</taxon>
        <taxon>Streptophyta</taxon>
        <taxon>Embryophyta</taxon>
        <taxon>Tracheophyta</taxon>
        <taxon>Spermatophyta</taxon>
        <taxon>Magnoliopsida</taxon>
        <taxon>eudicotyledons</taxon>
        <taxon>Gunneridae</taxon>
        <taxon>Pentapetalae</taxon>
        <taxon>rosids</taxon>
        <taxon>fabids</taxon>
        <taxon>Fabales</taxon>
        <taxon>Fabaceae</taxon>
        <taxon>Papilionoideae</taxon>
        <taxon>50 kb inversion clade</taxon>
        <taxon>NPAAA clade</taxon>
        <taxon>indigoferoid/millettioid clade</taxon>
        <taxon>Phaseoleae</taxon>
        <taxon>Canavalia</taxon>
    </lineage>
</organism>
<feature type="repeat" description="PPR" evidence="3">
    <location>
        <begin position="177"/>
        <end position="211"/>
    </location>
</feature>
<keyword evidence="5" id="KW-1185">Reference proteome</keyword>
<dbReference type="InterPro" id="IPR002885">
    <property type="entry name" value="PPR_rpt"/>
</dbReference>
<protein>
    <recommendedName>
        <fullName evidence="6">Pentatricopeptide repeat-containing protein</fullName>
    </recommendedName>
</protein>
<feature type="repeat" description="PPR" evidence="3">
    <location>
        <begin position="247"/>
        <end position="281"/>
    </location>
</feature>
<dbReference type="PROSITE" id="PS51375">
    <property type="entry name" value="PPR"/>
    <property type="match status" value="3"/>
</dbReference>
<dbReference type="FunFam" id="1.25.40.10:FF:000516">
    <property type="entry name" value="Pentatricopeptide repeat-containing protein"/>
    <property type="match status" value="1"/>
</dbReference>
<evidence type="ECO:0000256" key="3">
    <source>
        <dbReference type="PROSITE-ProRule" id="PRU00708"/>
    </source>
</evidence>
<dbReference type="SUPFAM" id="SSF48452">
    <property type="entry name" value="TPR-like"/>
    <property type="match status" value="1"/>
</dbReference>
<proteinExistence type="inferred from homology"/>
<reference evidence="4 5" key="1">
    <citation type="submission" date="2024-01" db="EMBL/GenBank/DDBJ databases">
        <title>The genomes of 5 underutilized Papilionoideae crops provide insights into root nodulation and disease resistanc.</title>
        <authorList>
            <person name="Jiang F."/>
        </authorList>
    </citation>
    <scope>NUCLEOTIDE SEQUENCE [LARGE SCALE GENOMIC DNA]</scope>
    <source>
        <strain evidence="4">LVBAO_FW01</strain>
        <tissue evidence="4">Leaves</tissue>
    </source>
</reference>
<evidence type="ECO:0000256" key="2">
    <source>
        <dbReference type="ARBA" id="ARBA00022737"/>
    </source>
</evidence>
<dbReference type="FunFam" id="1.25.40.10:FF:000253">
    <property type="entry name" value="Pentatricopeptide repeat-containing protein"/>
    <property type="match status" value="1"/>
</dbReference>
<dbReference type="Pfam" id="PF13812">
    <property type="entry name" value="PPR_3"/>
    <property type="match status" value="1"/>
</dbReference>
<dbReference type="PANTHER" id="PTHR45717:SF3">
    <property type="entry name" value="OS04G0544400 PROTEIN"/>
    <property type="match status" value="1"/>
</dbReference>
<evidence type="ECO:0000313" key="5">
    <source>
        <dbReference type="Proteomes" id="UP001367508"/>
    </source>
</evidence>
<dbReference type="Proteomes" id="UP001367508">
    <property type="component" value="Unassembled WGS sequence"/>
</dbReference>